<gene>
    <name evidence="1" type="ORF">Pa4123_46140</name>
</gene>
<reference evidence="1" key="1">
    <citation type="submission" date="2022-12" db="EMBL/GenBank/DDBJ databases">
        <title>New Phytohabitans aurantiacus sp. RD004123 nov., an actinomycete isolated from soil.</title>
        <authorList>
            <person name="Triningsih D.W."/>
            <person name="Harunari E."/>
            <person name="Igarashi Y."/>
        </authorList>
    </citation>
    <scope>NUCLEOTIDE SEQUENCE</scope>
    <source>
        <strain evidence="1">RD004123</strain>
    </source>
</reference>
<sequence length="76" mass="8066">MAADLRGTGVTVNLLLPGGPTATGMLPLDAVPEGRTYLDPAVMGPPIVWLASAGADGVHDERIVAVEFERWLRERV</sequence>
<dbReference type="EMBL" id="BSDI01000022">
    <property type="protein sequence ID" value="GLH99339.1"/>
    <property type="molecule type" value="Genomic_DNA"/>
</dbReference>
<proteinExistence type="predicted"/>
<name>A0ABQ5QY49_9ACTN</name>
<evidence type="ECO:0008006" key="3">
    <source>
        <dbReference type="Google" id="ProtNLM"/>
    </source>
</evidence>
<organism evidence="1 2">
    <name type="scientific">Phytohabitans aurantiacus</name>
    <dbReference type="NCBI Taxonomy" id="3016789"/>
    <lineage>
        <taxon>Bacteria</taxon>
        <taxon>Bacillati</taxon>
        <taxon>Actinomycetota</taxon>
        <taxon>Actinomycetes</taxon>
        <taxon>Micromonosporales</taxon>
        <taxon>Micromonosporaceae</taxon>
    </lineage>
</organism>
<dbReference type="Proteomes" id="UP001144280">
    <property type="component" value="Unassembled WGS sequence"/>
</dbReference>
<evidence type="ECO:0000313" key="2">
    <source>
        <dbReference type="Proteomes" id="UP001144280"/>
    </source>
</evidence>
<dbReference type="RefSeq" id="WP_281898917.1">
    <property type="nucleotide sequence ID" value="NZ_BSDI01000022.1"/>
</dbReference>
<protein>
    <recommendedName>
        <fullName evidence="3">Short-chain dehydrogenase</fullName>
    </recommendedName>
</protein>
<comment type="caution">
    <text evidence="1">The sequence shown here is derived from an EMBL/GenBank/DDBJ whole genome shotgun (WGS) entry which is preliminary data.</text>
</comment>
<keyword evidence="2" id="KW-1185">Reference proteome</keyword>
<dbReference type="SUPFAM" id="SSF51735">
    <property type="entry name" value="NAD(P)-binding Rossmann-fold domains"/>
    <property type="match status" value="1"/>
</dbReference>
<evidence type="ECO:0000313" key="1">
    <source>
        <dbReference type="EMBL" id="GLH99339.1"/>
    </source>
</evidence>
<accession>A0ABQ5QY49</accession>
<dbReference type="InterPro" id="IPR036291">
    <property type="entry name" value="NAD(P)-bd_dom_sf"/>
</dbReference>